<protein>
    <submittedName>
        <fullName evidence="1">Uncharacterized protein</fullName>
    </submittedName>
</protein>
<evidence type="ECO:0000313" key="2">
    <source>
        <dbReference type="Proteomes" id="UP000075304"/>
    </source>
</evidence>
<gene>
    <name evidence="1" type="ORF">B4099_1267</name>
</gene>
<name>A0A150KFG8_HEYCO</name>
<sequence>MVLEQAGQHRARTACRNLLTGVWQQMFRRKWCNGAGRLFTGTRFSLEQV</sequence>
<accession>A0A150KFG8</accession>
<dbReference type="Proteomes" id="UP000075304">
    <property type="component" value="Unassembled WGS sequence"/>
</dbReference>
<proteinExistence type="predicted"/>
<dbReference type="EMBL" id="LQYI01000040">
    <property type="protein sequence ID" value="KYC69910.1"/>
    <property type="molecule type" value="Genomic_DNA"/>
</dbReference>
<organism evidence="1 2">
    <name type="scientific">Heyndrickxia coagulans</name>
    <name type="common">Weizmannia coagulans</name>
    <dbReference type="NCBI Taxonomy" id="1398"/>
    <lineage>
        <taxon>Bacteria</taxon>
        <taxon>Bacillati</taxon>
        <taxon>Bacillota</taxon>
        <taxon>Bacilli</taxon>
        <taxon>Bacillales</taxon>
        <taxon>Bacillaceae</taxon>
        <taxon>Heyndrickxia</taxon>
    </lineage>
</organism>
<evidence type="ECO:0000313" key="1">
    <source>
        <dbReference type="EMBL" id="KYC69910.1"/>
    </source>
</evidence>
<comment type="caution">
    <text evidence="1">The sequence shown here is derived from an EMBL/GenBank/DDBJ whole genome shotgun (WGS) entry which is preliminary data.</text>
</comment>
<reference evidence="1 2" key="1">
    <citation type="submission" date="2016-01" db="EMBL/GenBank/DDBJ databases">
        <title>Genome Sequences of Twelve Sporeforming Bacillus Species Isolated from Foods.</title>
        <authorList>
            <person name="Berendsen E.M."/>
            <person name="Wells-Bennik M.H."/>
            <person name="Krawcyk A.O."/>
            <person name="De Jong A."/>
            <person name="Holsappel S."/>
            <person name="Eijlander R.T."/>
            <person name="Kuipers O.P."/>
        </authorList>
    </citation>
    <scope>NUCLEOTIDE SEQUENCE [LARGE SCALE GENOMIC DNA]</scope>
    <source>
        <strain evidence="1 2">B4099</strain>
    </source>
</reference>
<dbReference type="AlphaFoldDB" id="A0A150KFG8"/>
<dbReference type="PATRIC" id="fig|1398.25.peg.2488"/>